<dbReference type="EMBL" id="BMDQ01000003">
    <property type="protein sequence ID" value="GGI58005.1"/>
    <property type="molecule type" value="Genomic_DNA"/>
</dbReference>
<dbReference type="Proteomes" id="UP000624701">
    <property type="component" value="Unassembled WGS sequence"/>
</dbReference>
<sequence>MERQDSISKLQRAKSRVEKLKKFYTHLGIYFIINSVITGFKVSNNLDSWDAFQADLLSFSTLSSWIIWGIILVIHAFTVFVLPSLLGYDWEERKIQKYMEEELKSKK</sequence>
<gene>
    <name evidence="3" type="ORF">GCM10011444_23140</name>
</gene>
<dbReference type="RefSeq" id="WP_188374912.1">
    <property type="nucleotide sequence ID" value="NZ_BMDQ01000003.1"/>
</dbReference>
<keyword evidence="1" id="KW-0812">Transmembrane</keyword>
<reference evidence="4" key="1">
    <citation type="journal article" date="2019" name="Int. J. Syst. Evol. Microbiol.">
        <title>The Global Catalogue of Microorganisms (GCM) 10K type strain sequencing project: providing services to taxonomists for standard genome sequencing and annotation.</title>
        <authorList>
            <consortium name="The Broad Institute Genomics Platform"/>
            <consortium name="The Broad Institute Genome Sequencing Center for Infectious Disease"/>
            <person name="Wu L."/>
            <person name="Ma J."/>
        </authorList>
    </citation>
    <scope>NUCLEOTIDE SEQUENCE [LARGE SCALE GENOMIC DNA]</scope>
    <source>
        <strain evidence="4">CCM 8681</strain>
    </source>
</reference>
<keyword evidence="1" id="KW-1133">Transmembrane helix</keyword>
<keyword evidence="3" id="KW-0418">Kinase</keyword>
<evidence type="ECO:0000259" key="2">
    <source>
        <dbReference type="Pfam" id="PF13239"/>
    </source>
</evidence>
<evidence type="ECO:0000313" key="3">
    <source>
        <dbReference type="EMBL" id="GGI58005.1"/>
    </source>
</evidence>
<evidence type="ECO:0000313" key="4">
    <source>
        <dbReference type="Proteomes" id="UP000624701"/>
    </source>
</evidence>
<keyword evidence="1" id="KW-0472">Membrane</keyword>
<name>A0ABQ2BZU2_9FLAO</name>
<proteinExistence type="predicted"/>
<comment type="caution">
    <text evidence="3">The sequence shown here is derived from an EMBL/GenBank/DDBJ whole genome shotgun (WGS) entry which is preliminary data.</text>
</comment>
<feature type="transmembrane region" description="Helical" evidence="1">
    <location>
        <begin position="23"/>
        <end position="42"/>
    </location>
</feature>
<keyword evidence="4" id="KW-1185">Reference proteome</keyword>
<accession>A0ABQ2BZU2</accession>
<dbReference type="InterPro" id="IPR025698">
    <property type="entry name" value="2TM_dom"/>
</dbReference>
<evidence type="ECO:0000256" key="1">
    <source>
        <dbReference type="SAM" id="Phobius"/>
    </source>
</evidence>
<protein>
    <submittedName>
        <fullName evidence="3">Histidine kinase</fullName>
    </submittedName>
</protein>
<dbReference type="Pfam" id="PF13239">
    <property type="entry name" value="2TM"/>
    <property type="match status" value="1"/>
</dbReference>
<feature type="domain" description="2TM" evidence="2">
    <location>
        <begin position="11"/>
        <end position="100"/>
    </location>
</feature>
<dbReference type="GO" id="GO:0016301">
    <property type="term" value="F:kinase activity"/>
    <property type="evidence" value="ECO:0007669"/>
    <property type="project" value="UniProtKB-KW"/>
</dbReference>
<feature type="transmembrane region" description="Helical" evidence="1">
    <location>
        <begin position="62"/>
        <end position="88"/>
    </location>
</feature>
<organism evidence="3 4">
    <name type="scientific">Winogradskyella haliclonae</name>
    <dbReference type="NCBI Taxonomy" id="2048558"/>
    <lineage>
        <taxon>Bacteria</taxon>
        <taxon>Pseudomonadati</taxon>
        <taxon>Bacteroidota</taxon>
        <taxon>Flavobacteriia</taxon>
        <taxon>Flavobacteriales</taxon>
        <taxon>Flavobacteriaceae</taxon>
        <taxon>Winogradskyella</taxon>
    </lineage>
</organism>
<keyword evidence="3" id="KW-0808">Transferase</keyword>